<dbReference type="InterPro" id="IPR001466">
    <property type="entry name" value="Beta-lactam-related"/>
</dbReference>
<accession>A0A1M7FTD5</accession>
<organism evidence="2 3">
    <name type="scientific">Anaerosporobacter mobilis DSM 15930</name>
    <dbReference type="NCBI Taxonomy" id="1120996"/>
    <lineage>
        <taxon>Bacteria</taxon>
        <taxon>Bacillati</taxon>
        <taxon>Bacillota</taxon>
        <taxon>Clostridia</taxon>
        <taxon>Lachnospirales</taxon>
        <taxon>Lachnospiraceae</taxon>
        <taxon>Anaerosporobacter</taxon>
    </lineage>
</organism>
<gene>
    <name evidence="2" type="ORF">SAMN02746066_00637</name>
</gene>
<dbReference type="SUPFAM" id="SSF56601">
    <property type="entry name" value="beta-lactamase/transpeptidase-like"/>
    <property type="match status" value="1"/>
</dbReference>
<dbReference type="RefSeq" id="WP_073282750.1">
    <property type="nucleotide sequence ID" value="NZ_FRCP01000006.1"/>
</dbReference>
<name>A0A1M7FTD5_9FIRM</name>
<dbReference type="Proteomes" id="UP000184038">
    <property type="component" value="Unassembled WGS sequence"/>
</dbReference>
<dbReference type="OrthoDB" id="9797709at2"/>
<reference evidence="2 3" key="1">
    <citation type="submission" date="2016-11" db="EMBL/GenBank/DDBJ databases">
        <authorList>
            <person name="Jaros S."/>
            <person name="Januszkiewicz K."/>
            <person name="Wedrychowicz H."/>
        </authorList>
    </citation>
    <scope>NUCLEOTIDE SEQUENCE [LARGE SCALE GENOMIC DNA]</scope>
    <source>
        <strain evidence="2 3">DSM 15930</strain>
    </source>
</reference>
<protein>
    <submittedName>
        <fullName evidence="2">CubicO group peptidase, beta-lactamase class C family</fullName>
    </submittedName>
</protein>
<proteinExistence type="predicted"/>
<dbReference type="InterPro" id="IPR050491">
    <property type="entry name" value="AmpC-like"/>
</dbReference>
<keyword evidence="3" id="KW-1185">Reference proteome</keyword>
<dbReference type="PANTHER" id="PTHR46825">
    <property type="entry name" value="D-ALANYL-D-ALANINE-CARBOXYPEPTIDASE/ENDOPEPTIDASE AMPH"/>
    <property type="match status" value="1"/>
</dbReference>
<sequence>MTIKNFERIFDKSMTSAKAHECITYIESSNGNFSWNKGYGGKDLDTPIIMASVSKLFTTTCILALQDQAKLSLEDKITKYFDSDTLKGLHIYKGKDYSFKLTISDLLFQTSGLPDVFGEGKNNLNKRTVHEDISVSFDEYIAIAKQLKPHFGPNTKNRAYYSDLNFEMLGKIIEKVTNETLKDSYQKYIFEPLGLKNTYLPTSEKEFIPHSFYKDKKIFRNNLILSIPACGGGVSTAREMMVFLKGFFGGKLFDKTILEQNQLYKPLQITMGGIHYGCGHMQIKLNGIVTGFKDKGSIIGHVGMSGTFAFYYPEKDLYLVGDVAQYADPGMCVRLAMRLALGAN</sequence>
<evidence type="ECO:0000313" key="3">
    <source>
        <dbReference type="Proteomes" id="UP000184038"/>
    </source>
</evidence>
<evidence type="ECO:0000313" key="2">
    <source>
        <dbReference type="EMBL" id="SHM07293.1"/>
    </source>
</evidence>
<dbReference type="Gene3D" id="3.40.710.10">
    <property type="entry name" value="DD-peptidase/beta-lactamase superfamily"/>
    <property type="match status" value="1"/>
</dbReference>
<dbReference type="EMBL" id="FRCP01000006">
    <property type="protein sequence ID" value="SHM07293.1"/>
    <property type="molecule type" value="Genomic_DNA"/>
</dbReference>
<evidence type="ECO:0000259" key="1">
    <source>
        <dbReference type="Pfam" id="PF00144"/>
    </source>
</evidence>
<dbReference type="AlphaFoldDB" id="A0A1M7FTD5"/>
<dbReference type="STRING" id="1120996.SAMN02746066_00637"/>
<dbReference type="Pfam" id="PF00144">
    <property type="entry name" value="Beta-lactamase"/>
    <property type="match status" value="1"/>
</dbReference>
<dbReference type="PANTHER" id="PTHR46825:SF9">
    <property type="entry name" value="BETA-LACTAMASE-RELATED DOMAIN-CONTAINING PROTEIN"/>
    <property type="match status" value="1"/>
</dbReference>
<dbReference type="InterPro" id="IPR012338">
    <property type="entry name" value="Beta-lactam/transpept-like"/>
</dbReference>
<feature type="domain" description="Beta-lactamase-related" evidence="1">
    <location>
        <begin position="37"/>
        <end position="320"/>
    </location>
</feature>